<dbReference type="AlphaFoldDB" id="A0A9Q1KJB7"/>
<feature type="compositionally biased region" description="Basic and acidic residues" evidence="1">
    <location>
        <begin position="169"/>
        <end position="188"/>
    </location>
</feature>
<dbReference type="Pfam" id="PF05699">
    <property type="entry name" value="Dimer_Tnp_hAT"/>
    <property type="match status" value="1"/>
</dbReference>
<accession>A0A9Q1KJB7</accession>
<sequence length="882" mass="97936">MASREVLLNHGRALDPEERRIECVHCGKVVPGFNRLQQHIGGVGKDVLECLEAPPDIKEMFKARLIECKIKKLFREVGDLQQPLVLPKRNSSKAKEKATVPDPQDGGSIKRGRKRSSCGSVVIREMPKPSESAGSEARSKTRQPSGTSSSNGERAERHNIGTLIAVTGSEDRSNSEITSERPSSREEEPSLGALTAVAGSEARTKCRQFSGRPSQKQKEPKFHTLAALAGSEARSKSGEFSGRPSSGGEEASLDAFTTSAGSEARSKSRQCSGRPSSRGGRPSVGILTTLTSSQARNKSRQFSESAPSRGDKPGSGTLADCVGRSELPGQPSCSSPAPFSRNLYPSDQIEPSNDSRTNFARPSMNSFIIERKRCIGRFFLENGIDFSALKSSSFLSILEVVFAGGAALTKSVVPTLYDLKGWILRDELQEIKKHVGQIKRSWTTTGCTILLDPWCHDSNRTLMNVLVACPKGTVYLRSVDVTIASQDTEAMEILLKGLFQEVGVNNVIQVIADTPLKHINAAGKRLMGSHNSLFYTVSAAYCFQLILEDVCRMDLVQNVMNAARYITKFIYSNPSVFELMSRYVPHHHVVSFHTFKDVRSFFTLLKLSVNAQSIKDMFASPDWRNSPLAQTGPGLLVSFIVVYGTVWDNLAVVLRGATPLIQALHRVKRDDEQTQMGCIFELVGNVKEEIRRNLGNDEQLYGPFCSIIDKTWCSVFQKAIHCVGYFLNPKNQCSNKFRDDVVVRMGFRNSLREMIPDGSKLQEILKELGLYSYTTSASRDGHAAQDLHGVSPAEWWHHNGGEWPKLQKLAMRVLSQTCHGASSYGLKRNFAEKHLSEGMNYVEQQFLRDLTYVHYNHQLQQFRPEITADRECSEIDPFDEWI</sequence>
<feature type="region of interest" description="Disordered" evidence="1">
    <location>
        <begin position="85"/>
        <end position="358"/>
    </location>
</feature>
<protein>
    <recommendedName>
        <fullName evidence="6">DUF659 domain-containing protein</fullName>
    </recommendedName>
</protein>
<dbReference type="OrthoDB" id="1741262at2759"/>
<dbReference type="GO" id="GO:0046983">
    <property type="term" value="F:protein dimerization activity"/>
    <property type="evidence" value="ECO:0007669"/>
    <property type="project" value="InterPro"/>
</dbReference>
<comment type="caution">
    <text evidence="4">The sequence shown here is derived from an EMBL/GenBank/DDBJ whole genome shotgun (WGS) entry which is preliminary data.</text>
</comment>
<dbReference type="InterPro" id="IPR008906">
    <property type="entry name" value="HATC_C_dom"/>
</dbReference>
<evidence type="ECO:0000259" key="2">
    <source>
        <dbReference type="Pfam" id="PF04937"/>
    </source>
</evidence>
<keyword evidence="5" id="KW-1185">Reference proteome</keyword>
<feature type="domain" description="HAT C-terminal dimerisation" evidence="3">
    <location>
        <begin position="789"/>
        <end position="853"/>
    </location>
</feature>
<feature type="domain" description="DUF659" evidence="2">
    <location>
        <begin position="414"/>
        <end position="566"/>
    </location>
</feature>
<evidence type="ECO:0000313" key="5">
    <source>
        <dbReference type="Proteomes" id="UP001153076"/>
    </source>
</evidence>
<evidence type="ECO:0008006" key="6">
    <source>
        <dbReference type="Google" id="ProtNLM"/>
    </source>
</evidence>
<organism evidence="4 5">
    <name type="scientific">Carnegiea gigantea</name>
    <dbReference type="NCBI Taxonomy" id="171969"/>
    <lineage>
        <taxon>Eukaryota</taxon>
        <taxon>Viridiplantae</taxon>
        <taxon>Streptophyta</taxon>
        <taxon>Embryophyta</taxon>
        <taxon>Tracheophyta</taxon>
        <taxon>Spermatophyta</taxon>
        <taxon>Magnoliopsida</taxon>
        <taxon>eudicotyledons</taxon>
        <taxon>Gunneridae</taxon>
        <taxon>Pentapetalae</taxon>
        <taxon>Caryophyllales</taxon>
        <taxon>Cactineae</taxon>
        <taxon>Cactaceae</taxon>
        <taxon>Cactoideae</taxon>
        <taxon>Echinocereeae</taxon>
        <taxon>Carnegiea</taxon>
    </lineage>
</organism>
<feature type="compositionally biased region" description="Polar residues" evidence="1">
    <location>
        <begin position="286"/>
        <end position="306"/>
    </location>
</feature>
<evidence type="ECO:0000259" key="3">
    <source>
        <dbReference type="Pfam" id="PF05699"/>
    </source>
</evidence>
<feature type="compositionally biased region" description="Polar residues" evidence="1">
    <location>
        <begin position="142"/>
        <end position="152"/>
    </location>
</feature>
<gene>
    <name evidence="4" type="ORF">Cgig2_019865</name>
</gene>
<dbReference type="EMBL" id="JAKOGI010000100">
    <property type="protein sequence ID" value="KAJ8444307.1"/>
    <property type="molecule type" value="Genomic_DNA"/>
</dbReference>
<dbReference type="Proteomes" id="UP001153076">
    <property type="component" value="Unassembled WGS sequence"/>
</dbReference>
<dbReference type="SUPFAM" id="SSF53098">
    <property type="entry name" value="Ribonuclease H-like"/>
    <property type="match status" value="1"/>
</dbReference>
<name>A0A9Q1KJB7_9CARY</name>
<reference evidence="4" key="1">
    <citation type="submission" date="2022-04" db="EMBL/GenBank/DDBJ databases">
        <title>Carnegiea gigantea Genome sequencing and assembly v2.</title>
        <authorList>
            <person name="Copetti D."/>
            <person name="Sanderson M.J."/>
            <person name="Burquez A."/>
            <person name="Wojciechowski M.F."/>
        </authorList>
    </citation>
    <scope>NUCLEOTIDE SEQUENCE</scope>
    <source>
        <strain evidence="4">SGP5-SGP5p</strain>
        <tissue evidence="4">Aerial part</tissue>
    </source>
</reference>
<dbReference type="PANTHER" id="PTHR32166:SF63">
    <property type="entry name" value="HAT TRANSPOSON SUPERFAMILY PROTEIN"/>
    <property type="match status" value="1"/>
</dbReference>
<dbReference type="Pfam" id="PF04937">
    <property type="entry name" value="DUF659"/>
    <property type="match status" value="1"/>
</dbReference>
<evidence type="ECO:0000313" key="4">
    <source>
        <dbReference type="EMBL" id="KAJ8444307.1"/>
    </source>
</evidence>
<dbReference type="InterPro" id="IPR012337">
    <property type="entry name" value="RNaseH-like_sf"/>
</dbReference>
<feature type="compositionally biased region" description="Polar residues" evidence="1">
    <location>
        <begin position="331"/>
        <end position="358"/>
    </location>
</feature>
<proteinExistence type="predicted"/>
<feature type="compositionally biased region" description="Low complexity" evidence="1">
    <location>
        <begin position="272"/>
        <end position="283"/>
    </location>
</feature>
<dbReference type="InterPro" id="IPR007021">
    <property type="entry name" value="DUF659"/>
</dbReference>
<evidence type="ECO:0000256" key="1">
    <source>
        <dbReference type="SAM" id="MobiDB-lite"/>
    </source>
</evidence>
<dbReference type="PANTHER" id="PTHR32166">
    <property type="entry name" value="OSJNBA0013A04.12 PROTEIN"/>
    <property type="match status" value="1"/>
</dbReference>